<accession>A0A8J9Y283</accession>
<dbReference type="EMBL" id="OV170221">
    <property type="protein sequence ID" value="CAH0714764.1"/>
    <property type="molecule type" value="Genomic_DNA"/>
</dbReference>
<dbReference type="Proteomes" id="UP000838878">
    <property type="component" value="Chromosome 1"/>
</dbReference>
<dbReference type="OrthoDB" id="10621621at2759"/>
<feature type="region of interest" description="Disordered" evidence="1">
    <location>
        <begin position="40"/>
        <end position="65"/>
    </location>
</feature>
<gene>
    <name evidence="2" type="ORF">BINO364_LOCUS1782</name>
</gene>
<proteinExistence type="predicted"/>
<protein>
    <submittedName>
        <fullName evidence="2">Uncharacterized protein</fullName>
    </submittedName>
</protein>
<organism evidence="2 3">
    <name type="scientific">Brenthis ino</name>
    <name type="common">lesser marbled fritillary</name>
    <dbReference type="NCBI Taxonomy" id="405034"/>
    <lineage>
        <taxon>Eukaryota</taxon>
        <taxon>Metazoa</taxon>
        <taxon>Ecdysozoa</taxon>
        <taxon>Arthropoda</taxon>
        <taxon>Hexapoda</taxon>
        <taxon>Insecta</taxon>
        <taxon>Pterygota</taxon>
        <taxon>Neoptera</taxon>
        <taxon>Endopterygota</taxon>
        <taxon>Lepidoptera</taxon>
        <taxon>Glossata</taxon>
        <taxon>Ditrysia</taxon>
        <taxon>Papilionoidea</taxon>
        <taxon>Nymphalidae</taxon>
        <taxon>Heliconiinae</taxon>
        <taxon>Argynnini</taxon>
        <taxon>Brenthis</taxon>
    </lineage>
</organism>
<dbReference type="AlphaFoldDB" id="A0A8J9Y283"/>
<feature type="compositionally biased region" description="Pro residues" evidence="1">
    <location>
        <begin position="45"/>
        <end position="56"/>
    </location>
</feature>
<evidence type="ECO:0000256" key="1">
    <source>
        <dbReference type="SAM" id="MobiDB-lite"/>
    </source>
</evidence>
<sequence length="128" mass="13928">MRRRGGKALGRVPTGCQRDSFEMAVLVVCRCVSRCAICKAGEAPPRAPPPATPPAPRPRRLEFKTRKNLPCTPLASRAFTPVLSQLGAQPFATLHVLTHTHISDVMHNAADHAPPLSAALRDYTVMRL</sequence>
<keyword evidence="3" id="KW-1185">Reference proteome</keyword>
<evidence type="ECO:0000313" key="3">
    <source>
        <dbReference type="Proteomes" id="UP000838878"/>
    </source>
</evidence>
<evidence type="ECO:0000313" key="2">
    <source>
        <dbReference type="EMBL" id="CAH0714764.1"/>
    </source>
</evidence>
<feature type="non-terminal residue" evidence="2">
    <location>
        <position position="128"/>
    </location>
</feature>
<reference evidence="2" key="1">
    <citation type="submission" date="2021-12" db="EMBL/GenBank/DDBJ databases">
        <authorList>
            <person name="Martin H S."/>
        </authorList>
    </citation>
    <scope>NUCLEOTIDE SEQUENCE</scope>
</reference>
<name>A0A8J9Y283_9NEOP</name>